<keyword evidence="3" id="KW-1185">Reference proteome</keyword>
<dbReference type="InterPro" id="IPR027417">
    <property type="entry name" value="P-loop_NTPase"/>
</dbReference>
<protein>
    <recommendedName>
        <fullName evidence="1">Helicase ATP-binding domain-containing protein</fullName>
    </recommendedName>
</protein>
<proteinExistence type="predicted"/>
<reference evidence="2 3" key="1">
    <citation type="submission" date="2016-01" db="EMBL/GenBank/DDBJ databases">
        <title>The new phylogeny of the genus Mycobacterium.</title>
        <authorList>
            <person name="Tarcisio F."/>
            <person name="Conor M."/>
            <person name="Antonella G."/>
            <person name="Elisabetta G."/>
            <person name="Giulia F.S."/>
            <person name="Sara T."/>
            <person name="Anna F."/>
            <person name="Clotilde B."/>
            <person name="Roberto B."/>
            <person name="Veronica D.S."/>
            <person name="Fabio R."/>
            <person name="Monica P."/>
            <person name="Olivier J."/>
            <person name="Enrico T."/>
            <person name="Nicola S."/>
        </authorList>
    </citation>
    <scope>NUCLEOTIDE SEQUENCE [LARGE SCALE GENOMIC DNA]</scope>
    <source>
        <strain evidence="2 3">DSM 45166</strain>
    </source>
</reference>
<feature type="domain" description="Helicase ATP-binding" evidence="1">
    <location>
        <begin position="43"/>
        <end position="234"/>
    </location>
</feature>
<dbReference type="Proteomes" id="UP000193487">
    <property type="component" value="Unassembled WGS sequence"/>
</dbReference>
<accession>A0A1X1YJ53</accession>
<dbReference type="AlphaFoldDB" id="A0A1X1YJ53"/>
<evidence type="ECO:0000313" key="2">
    <source>
        <dbReference type="EMBL" id="ORW11118.1"/>
    </source>
</evidence>
<sequence length="803" mass="86334">MTATAELLPLRLEDTAAGEGGGPATAVSLALRPHQQAAFTEAMRHLGEHDRVTVALPCGTGKTLLGQRLAQYLGRHGRSAILVLVPSVALLAQTMRAWVRHSARPLAVFVLCHDRSVSSTDLHVPVSTSAAALAGWVTREQQQIRRPTDPQVVVFATYQSSPRIAEAHRDHGLAPWHVVVADEAHCAAGQFEAAFATVVHDSKVPAAVRIFLTATPRIRGRSAGALCMDDPGAFGPVVAPLAVRAAIDARLLSDYVVAVVTVTDAEVRAAIGPLQPINIGGRVVSTDQVATQLAVASAARTYGLRRTMVFHNSVEASRRFSGGLADTLAQAGDELADRVVAMHIDGTTSARRRAECLAVLAEPGGDRWAVLSNVRCLGVGVDVPALDGVVFASPRSSQIDIIQSVGRALRVDPSRPEPAVIVLPVFLEAGGPDVAQQVASSSFRHVYRTLLALADQDAELVAELRRGARRRRHTPDCSHGGGHVGGGRLEVVDVGGGLAADAVLAALQVETLRLLSPGWDFGLEQLHAYAEEHGHTRVPASYVTESGYPLGAWVRGQRRRRGQLTGERIAALDSTPGWVWNLHEAAWADAFDKLAGFAGEHGHTRIPRDHRCYDGFLLFQWASDQRREYAAGTLDAQRTAALESLPGWQWRPAGQRWEYGFAQLAEFAADTGQASPSQNYVTEQGYRLGEWVSKQRYAHARGQLDAQRTAALESLPGWQWDLLEARWCAGLAELARFAAQHGHLRVPRNYRTAGGDPLGKWVDNQRSAERAGTLAAHRVAALEALPGWSWSAPAAPGLKGAPR</sequence>
<dbReference type="InterPro" id="IPR006935">
    <property type="entry name" value="Helicase/UvrB_N"/>
</dbReference>
<dbReference type="RefSeq" id="WP_045377867.1">
    <property type="nucleotide sequence ID" value="NZ_BBKA01000045.1"/>
</dbReference>
<gene>
    <name evidence="2" type="ORF">AWC14_19610</name>
</gene>
<name>A0A1X1YJ53_9MYCO</name>
<dbReference type="PANTHER" id="PTHR33418:SF1">
    <property type="entry name" value="HELICASE-ASSOCIATED DOMAIN-CONTAINING PROTEIN"/>
    <property type="match status" value="1"/>
</dbReference>
<dbReference type="Gene3D" id="3.40.50.300">
    <property type="entry name" value="P-loop containing nucleotide triphosphate hydrolases"/>
    <property type="match status" value="2"/>
</dbReference>
<dbReference type="GO" id="GO:0003677">
    <property type="term" value="F:DNA binding"/>
    <property type="evidence" value="ECO:0007669"/>
    <property type="project" value="InterPro"/>
</dbReference>
<dbReference type="OrthoDB" id="9776021at2"/>
<dbReference type="SMART" id="SM00490">
    <property type="entry name" value="HELICc"/>
    <property type="match status" value="1"/>
</dbReference>
<dbReference type="GO" id="GO:0016787">
    <property type="term" value="F:hydrolase activity"/>
    <property type="evidence" value="ECO:0007669"/>
    <property type="project" value="InterPro"/>
</dbReference>
<evidence type="ECO:0000259" key="1">
    <source>
        <dbReference type="PROSITE" id="PS51192"/>
    </source>
</evidence>
<dbReference type="EMBL" id="LQPE01000010">
    <property type="protein sequence ID" value="ORW11118.1"/>
    <property type="molecule type" value="Genomic_DNA"/>
</dbReference>
<dbReference type="SUPFAM" id="SSF52540">
    <property type="entry name" value="P-loop containing nucleoside triphosphate hydrolases"/>
    <property type="match status" value="1"/>
</dbReference>
<dbReference type="PROSITE" id="PS51192">
    <property type="entry name" value="HELICASE_ATP_BIND_1"/>
    <property type="match status" value="1"/>
</dbReference>
<dbReference type="PANTHER" id="PTHR33418">
    <property type="entry name" value="HELICASE-ASSOCIATED"/>
    <property type="match status" value="1"/>
</dbReference>
<dbReference type="Pfam" id="PF03457">
    <property type="entry name" value="HA"/>
    <property type="match status" value="4"/>
</dbReference>
<dbReference type="InterPro" id="IPR014001">
    <property type="entry name" value="Helicase_ATP-bd"/>
</dbReference>
<dbReference type="Gene3D" id="6.10.140.530">
    <property type="match status" value="4"/>
</dbReference>
<dbReference type="Pfam" id="PF00271">
    <property type="entry name" value="Helicase_C"/>
    <property type="match status" value="1"/>
</dbReference>
<comment type="caution">
    <text evidence="2">The sequence shown here is derived from an EMBL/GenBank/DDBJ whole genome shotgun (WGS) entry which is preliminary data.</text>
</comment>
<dbReference type="GO" id="GO:0005524">
    <property type="term" value="F:ATP binding"/>
    <property type="evidence" value="ECO:0007669"/>
    <property type="project" value="InterPro"/>
</dbReference>
<organism evidence="2 3">
    <name type="scientific">Mycobacterium kyorinense</name>
    <dbReference type="NCBI Taxonomy" id="487514"/>
    <lineage>
        <taxon>Bacteria</taxon>
        <taxon>Bacillati</taxon>
        <taxon>Actinomycetota</taxon>
        <taxon>Actinomycetes</taxon>
        <taxon>Mycobacteriales</taxon>
        <taxon>Mycobacteriaceae</taxon>
        <taxon>Mycobacterium</taxon>
    </lineage>
</organism>
<evidence type="ECO:0000313" key="3">
    <source>
        <dbReference type="Proteomes" id="UP000193487"/>
    </source>
</evidence>
<dbReference type="SMART" id="SM00487">
    <property type="entry name" value="DEXDc"/>
    <property type="match status" value="1"/>
</dbReference>
<dbReference type="InterPro" id="IPR005114">
    <property type="entry name" value="Helicase_assoc"/>
</dbReference>
<dbReference type="CDD" id="cd18785">
    <property type="entry name" value="SF2_C"/>
    <property type="match status" value="1"/>
</dbReference>
<dbReference type="Pfam" id="PF04851">
    <property type="entry name" value="ResIII"/>
    <property type="match status" value="1"/>
</dbReference>
<dbReference type="InterPro" id="IPR001650">
    <property type="entry name" value="Helicase_C-like"/>
</dbReference>